<feature type="region of interest" description="Disordered" evidence="2">
    <location>
        <begin position="259"/>
        <end position="312"/>
    </location>
</feature>
<keyword evidence="1" id="KW-0863">Zinc-finger</keyword>
<dbReference type="InterPro" id="IPR051061">
    <property type="entry name" value="Zinc_finger_trans_reg"/>
</dbReference>
<feature type="compositionally biased region" description="Polar residues" evidence="2">
    <location>
        <begin position="177"/>
        <end position="191"/>
    </location>
</feature>
<organism evidence="4 5">
    <name type="scientific">Glutinoglossum americanum</name>
    <dbReference type="NCBI Taxonomy" id="1670608"/>
    <lineage>
        <taxon>Eukaryota</taxon>
        <taxon>Fungi</taxon>
        <taxon>Dikarya</taxon>
        <taxon>Ascomycota</taxon>
        <taxon>Pezizomycotina</taxon>
        <taxon>Geoglossomycetes</taxon>
        <taxon>Geoglossales</taxon>
        <taxon>Geoglossaceae</taxon>
        <taxon>Glutinoglossum</taxon>
    </lineage>
</organism>
<dbReference type="Pfam" id="PF00096">
    <property type="entry name" value="zf-C2H2"/>
    <property type="match status" value="1"/>
</dbReference>
<protein>
    <recommendedName>
        <fullName evidence="3">C2H2-type domain-containing protein</fullName>
    </recommendedName>
</protein>
<reference evidence="4" key="1">
    <citation type="submission" date="2021-03" db="EMBL/GenBank/DDBJ databases">
        <title>Comparative genomics and phylogenomic investigation of the class Geoglossomycetes provide insights into ecological specialization and systematics.</title>
        <authorList>
            <person name="Melie T."/>
            <person name="Pirro S."/>
            <person name="Miller A.N."/>
            <person name="Quandt A."/>
        </authorList>
    </citation>
    <scope>NUCLEOTIDE SEQUENCE</scope>
    <source>
        <strain evidence="4">GBOQ0MN5Z8</strain>
    </source>
</reference>
<dbReference type="GO" id="GO:0006357">
    <property type="term" value="P:regulation of transcription by RNA polymerase II"/>
    <property type="evidence" value="ECO:0007669"/>
    <property type="project" value="TreeGrafter"/>
</dbReference>
<evidence type="ECO:0000259" key="3">
    <source>
        <dbReference type="PROSITE" id="PS50157"/>
    </source>
</evidence>
<keyword evidence="1" id="KW-0862">Zinc</keyword>
<dbReference type="SUPFAM" id="SSF57667">
    <property type="entry name" value="beta-beta-alpha zinc fingers"/>
    <property type="match status" value="1"/>
</dbReference>
<evidence type="ECO:0000313" key="4">
    <source>
        <dbReference type="EMBL" id="KAH0537707.1"/>
    </source>
</evidence>
<evidence type="ECO:0000313" key="5">
    <source>
        <dbReference type="Proteomes" id="UP000698800"/>
    </source>
</evidence>
<dbReference type="GO" id="GO:0008270">
    <property type="term" value="F:zinc ion binding"/>
    <property type="evidence" value="ECO:0007669"/>
    <property type="project" value="UniProtKB-KW"/>
</dbReference>
<dbReference type="Gene3D" id="3.30.160.60">
    <property type="entry name" value="Classic Zinc Finger"/>
    <property type="match status" value="1"/>
</dbReference>
<feature type="compositionally biased region" description="Polar residues" evidence="2">
    <location>
        <begin position="401"/>
        <end position="438"/>
    </location>
</feature>
<proteinExistence type="predicted"/>
<gene>
    <name evidence="4" type="ORF">FGG08_005514</name>
</gene>
<feature type="domain" description="C2H2-type" evidence="3">
    <location>
        <begin position="681"/>
        <end position="717"/>
    </location>
</feature>
<evidence type="ECO:0000256" key="1">
    <source>
        <dbReference type="PROSITE-ProRule" id="PRU00042"/>
    </source>
</evidence>
<dbReference type="PROSITE" id="PS50157">
    <property type="entry name" value="ZINC_FINGER_C2H2_2"/>
    <property type="match status" value="2"/>
</dbReference>
<dbReference type="EMBL" id="JAGHQL010000133">
    <property type="protein sequence ID" value="KAH0537707.1"/>
    <property type="molecule type" value="Genomic_DNA"/>
</dbReference>
<dbReference type="InterPro" id="IPR036236">
    <property type="entry name" value="Znf_C2H2_sf"/>
</dbReference>
<comment type="caution">
    <text evidence="4">The sequence shown here is derived from an EMBL/GenBank/DDBJ whole genome shotgun (WGS) entry which is preliminary data.</text>
</comment>
<feature type="domain" description="C2H2-type" evidence="3">
    <location>
        <begin position="630"/>
        <end position="660"/>
    </location>
</feature>
<accession>A0A9P8KVY1</accession>
<dbReference type="InterPro" id="IPR013087">
    <property type="entry name" value="Znf_C2H2_type"/>
</dbReference>
<dbReference type="PROSITE" id="PS00028">
    <property type="entry name" value="ZINC_FINGER_C2H2_1"/>
    <property type="match status" value="1"/>
</dbReference>
<dbReference type="PANTHER" id="PTHR46179">
    <property type="entry name" value="ZINC FINGER PROTEIN"/>
    <property type="match status" value="1"/>
</dbReference>
<keyword evidence="1" id="KW-0479">Metal-binding</keyword>
<feature type="compositionally biased region" description="Polar residues" evidence="2">
    <location>
        <begin position="268"/>
        <end position="302"/>
    </location>
</feature>
<feature type="region of interest" description="Disordered" evidence="2">
    <location>
        <begin position="603"/>
        <end position="625"/>
    </location>
</feature>
<feature type="compositionally biased region" description="Low complexity" evidence="2">
    <location>
        <begin position="28"/>
        <end position="46"/>
    </location>
</feature>
<feature type="region of interest" description="Disordered" evidence="2">
    <location>
        <begin position="398"/>
        <end position="459"/>
    </location>
</feature>
<name>A0A9P8KVY1_9PEZI</name>
<feature type="compositionally biased region" description="Polar residues" evidence="2">
    <location>
        <begin position="603"/>
        <end position="616"/>
    </location>
</feature>
<dbReference type="AlphaFoldDB" id="A0A9P8KVY1"/>
<dbReference type="GO" id="GO:0005634">
    <property type="term" value="C:nucleus"/>
    <property type="evidence" value="ECO:0007669"/>
    <property type="project" value="TreeGrafter"/>
</dbReference>
<sequence>MLARPPTHYQQNLQREYFRDVDPNSPFTSNPPYYPTSAYPTSTTSYQQRNIRQQRYHQPSAVGASPNLTHCGVTQDIYPSSTLMPTSSSTFSSTSPQTRLQRPSGPAQLPSAASSPMQAENEHSPNNWLYYDNPIPGGDFGDQHGLAGQHQKRLAQRSGGAARRTDSPFSHAPPRPFNTQSESSAFTSSLDSPREGRMTPADRATSLRFSKAPPTPSHTPSQDSFMAPAFQNYNSDSQSSPLNIDVNFGMMRALDLQSGLHDEHSPALSPTPQRHQTYSSAGRPSVSSLEFHSPATPQTSNGDDFEDSFRDPSCEDIFPKVERMDEYLLFDDLSDYQPMIPKLERSVAGPYSGDIYDTAYTTSAPMLQSRQGTTQISENNSLLSPSSYRNVFNERMHAAQTAHQSHSPASSVSRERSPFQQGSPYALSSNNMGSQRSPQVAFGSASHMREQTKAEADASELRRQMEHEYEGHLNTPKTISPKDTVLEYHPSEDDVALFPSSDHTQRLTAGPGSVGSSIHADLEDSFTERSFGSMVSSRRPSLNGFSTSGAGSSFTFAPLSVPGNLQIPQQYPFVPQRHQSSGLASPHSRADRTPEFPASLVSMESSISDGESQNVSAEKPESAKADSGTYTCTYHGCTLRFETPAKLQKHKREGHRQINTHPHSPGMTSAALLRNSQAGPHKCDRINPSTGKPCNTIFSRPYDLTRHEDTIHNARKQKVRCHLCTEDKSFSRSDALTRHMRVVHPEVEFGGRSRRKHHD</sequence>
<feature type="region of interest" description="Disordered" evidence="2">
    <location>
        <begin position="20"/>
        <end position="238"/>
    </location>
</feature>
<feature type="compositionally biased region" description="Low complexity" evidence="2">
    <location>
        <begin position="79"/>
        <end position="98"/>
    </location>
</feature>
<evidence type="ECO:0000256" key="2">
    <source>
        <dbReference type="SAM" id="MobiDB-lite"/>
    </source>
</evidence>
<dbReference type="PANTHER" id="PTHR46179:SF19">
    <property type="entry name" value="C2H2 FINGER DOMAIN TRANSCRIPTION FACTOR (EUROFUNG)-RELATED"/>
    <property type="match status" value="1"/>
</dbReference>
<feature type="compositionally biased region" description="Polar residues" evidence="2">
    <location>
        <begin position="47"/>
        <end position="57"/>
    </location>
</feature>
<feature type="compositionally biased region" description="Basic and acidic residues" evidence="2">
    <location>
        <begin position="447"/>
        <end position="459"/>
    </location>
</feature>
<dbReference type="Proteomes" id="UP000698800">
    <property type="component" value="Unassembled WGS sequence"/>
</dbReference>
<dbReference type="SMART" id="SM00355">
    <property type="entry name" value="ZnF_C2H2"/>
    <property type="match status" value="3"/>
</dbReference>
<keyword evidence="5" id="KW-1185">Reference proteome</keyword>
<dbReference type="OrthoDB" id="7295497at2759"/>